<protein>
    <submittedName>
        <fullName evidence="2">Uncharacterized protein</fullName>
    </submittedName>
</protein>
<feature type="compositionally biased region" description="Basic and acidic residues" evidence="1">
    <location>
        <begin position="72"/>
        <end position="92"/>
    </location>
</feature>
<dbReference type="OMA" id="THKQNRI"/>
<reference evidence="3 5" key="2">
    <citation type="journal article" date="2019" name="Genome Biol. Evol.">
        <title>Insights into the evolution of the New World diploid cottons (Gossypium, subgenus Houzingenia) based on genome sequencing.</title>
        <authorList>
            <person name="Grover C.E."/>
            <person name="Arick M.A. 2nd"/>
            <person name="Thrash A."/>
            <person name="Conover J.L."/>
            <person name="Sanders W.S."/>
            <person name="Peterson D.G."/>
            <person name="Frelichowski J.E."/>
            <person name="Scheffler J.A."/>
            <person name="Scheffler B.E."/>
            <person name="Wendel J.F."/>
        </authorList>
    </citation>
    <scope>NUCLEOTIDE SEQUENCE [LARGE SCALE GENOMIC DNA]</scope>
    <source>
        <strain evidence="3">8</strain>
        <tissue evidence="3">Leaf</tissue>
    </source>
</reference>
<feature type="region of interest" description="Disordered" evidence="1">
    <location>
        <begin position="32"/>
        <end position="95"/>
    </location>
</feature>
<dbReference type="AlphaFoldDB" id="A0A0D2RG61"/>
<dbReference type="Proteomes" id="UP000593578">
    <property type="component" value="Unassembled WGS sequence"/>
</dbReference>
<name>A0A0D2RG61_GOSRA</name>
<dbReference type="EMBL" id="JABEZZ010000011">
    <property type="protein sequence ID" value="MBA0598996.1"/>
    <property type="molecule type" value="Genomic_DNA"/>
</dbReference>
<dbReference type="Proteomes" id="UP000032304">
    <property type="component" value="Chromosome 11"/>
</dbReference>
<gene>
    <name evidence="2" type="ORF">B456_011G029500</name>
    <name evidence="3" type="ORF">Gorai_005236</name>
</gene>
<dbReference type="eggNOG" id="ENOG502SEXY">
    <property type="taxonomic scope" value="Eukaryota"/>
</dbReference>
<dbReference type="EMBL" id="CM001750">
    <property type="protein sequence ID" value="KJB69542.1"/>
    <property type="molecule type" value="Genomic_DNA"/>
</dbReference>
<evidence type="ECO:0000313" key="3">
    <source>
        <dbReference type="EMBL" id="MBA0598996.1"/>
    </source>
</evidence>
<evidence type="ECO:0000256" key="1">
    <source>
        <dbReference type="SAM" id="MobiDB-lite"/>
    </source>
</evidence>
<evidence type="ECO:0000313" key="5">
    <source>
        <dbReference type="Proteomes" id="UP000593578"/>
    </source>
</evidence>
<evidence type="ECO:0000313" key="2">
    <source>
        <dbReference type="EMBL" id="KJB69542.1"/>
    </source>
</evidence>
<dbReference type="Gramene" id="KJB69542">
    <property type="protein sequence ID" value="KJB69542"/>
    <property type="gene ID" value="B456_011G029500"/>
</dbReference>
<feature type="compositionally biased region" description="Polar residues" evidence="1">
    <location>
        <begin position="57"/>
        <end position="68"/>
    </location>
</feature>
<reference evidence="2 4" key="1">
    <citation type="journal article" date="2012" name="Nature">
        <title>Repeated polyploidization of Gossypium genomes and the evolution of spinnable cotton fibres.</title>
        <authorList>
            <person name="Paterson A.H."/>
            <person name="Wendel J.F."/>
            <person name="Gundlach H."/>
            <person name="Guo H."/>
            <person name="Jenkins J."/>
            <person name="Jin D."/>
            <person name="Llewellyn D."/>
            <person name="Showmaker K.C."/>
            <person name="Shu S."/>
            <person name="Udall J."/>
            <person name="Yoo M.J."/>
            <person name="Byers R."/>
            <person name="Chen W."/>
            <person name="Doron-Faigenboim A."/>
            <person name="Duke M.V."/>
            <person name="Gong L."/>
            <person name="Grimwood J."/>
            <person name="Grover C."/>
            <person name="Grupp K."/>
            <person name="Hu G."/>
            <person name="Lee T.H."/>
            <person name="Li J."/>
            <person name="Lin L."/>
            <person name="Liu T."/>
            <person name="Marler B.S."/>
            <person name="Page J.T."/>
            <person name="Roberts A.W."/>
            <person name="Romanel E."/>
            <person name="Sanders W.S."/>
            <person name="Szadkowski E."/>
            <person name="Tan X."/>
            <person name="Tang H."/>
            <person name="Xu C."/>
            <person name="Wang J."/>
            <person name="Wang Z."/>
            <person name="Zhang D."/>
            <person name="Zhang L."/>
            <person name="Ashrafi H."/>
            <person name="Bedon F."/>
            <person name="Bowers J.E."/>
            <person name="Brubaker C.L."/>
            <person name="Chee P.W."/>
            <person name="Das S."/>
            <person name="Gingle A.R."/>
            <person name="Haigler C.H."/>
            <person name="Harker D."/>
            <person name="Hoffmann L.V."/>
            <person name="Hovav R."/>
            <person name="Jones D.C."/>
            <person name="Lemke C."/>
            <person name="Mansoor S."/>
            <person name="ur Rahman M."/>
            <person name="Rainville L.N."/>
            <person name="Rambani A."/>
            <person name="Reddy U.K."/>
            <person name="Rong J.K."/>
            <person name="Saranga Y."/>
            <person name="Scheffler B.E."/>
            <person name="Scheffler J.A."/>
            <person name="Stelly D.M."/>
            <person name="Triplett B.A."/>
            <person name="Van Deynze A."/>
            <person name="Vaslin M.F."/>
            <person name="Waghmare V.N."/>
            <person name="Walford S.A."/>
            <person name="Wright R.J."/>
            <person name="Zaki E.A."/>
            <person name="Zhang T."/>
            <person name="Dennis E.S."/>
            <person name="Mayer K.F."/>
            <person name="Peterson D.G."/>
            <person name="Rokhsar D.S."/>
            <person name="Wang X."/>
            <person name="Schmutz J."/>
        </authorList>
    </citation>
    <scope>NUCLEOTIDE SEQUENCE [LARGE SCALE GENOMIC DNA]</scope>
</reference>
<organism evidence="2 4">
    <name type="scientific">Gossypium raimondii</name>
    <name type="common">Peruvian cotton</name>
    <name type="synonym">Gossypium klotzschianum subsp. raimondii</name>
    <dbReference type="NCBI Taxonomy" id="29730"/>
    <lineage>
        <taxon>Eukaryota</taxon>
        <taxon>Viridiplantae</taxon>
        <taxon>Streptophyta</taxon>
        <taxon>Embryophyta</taxon>
        <taxon>Tracheophyta</taxon>
        <taxon>Spermatophyta</taxon>
        <taxon>Magnoliopsida</taxon>
        <taxon>eudicotyledons</taxon>
        <taxon>Gunneridae</taxon>
        <taxon>Pentapetalae</taxon>
        <taxon>rosids</taxon>
        <taxon>malvids</taxon>
        <taxon>Malvales</taxon>
        <taxon>Malvaceae</taxon>
        <taxon>Malvoideae</taxon>
        <taxon>Gossypium</taxon>
    </lineage>
</organism>
<proteinExistence type="predicted"/>
<sequence>MGTHKQNRISMDVAADSTSLDSLSFAGLVCIQDQQSKPPPHRAYHSNKDDQEFEFISGTNPLGSSKVSIENHATDHERSVSREPNQGKKEQSASRSWFGQKLLLSFVSPCRECHAVRPTTKPHTGPQESSIKLL</sequence>
<evidence type="ECO:0000313" key="4">
    <source>
        <dbReference type="Proteomes" id="UP000032304"/>
    </source>
</evidence>
<reference evidence="3" key="3">
    <citation type="submission" date="2020-04" db="EMBL/GenBank/DDBJ databases">
        <authorList>
            <person name="Grover C.E."/>
            <person name="Arick M.A. II"/>
            <person name="Thrash A."/>
            <person name="Conover J.L."/>
            <person name="Sanders W.S."/>
            <person name="Peterson D.G."/>
            <person name="Scheffler J.A."/>
            <person name="Scheffler B.E."/>
            <person name="Wendel J.F."/>
        </authorList>
    </citation>
    <scope>NUCLEOTIDE SEQUENCE</scope>
    <source>
        <strain evidence="3">8</strain>
        <tissue evidence="3">Leaf</tissue>
    </source>
</reference>
<keyword evidence="4" id="KW-1185">Reference proteome</keyword>
<accession>A0A0D2RG61</accession>